<dbReference type="AlphaFoldDB" id="W4PDK8"/>
<organism evidence="1 2">
    <name type="scientific">Bacteroides pyogenes JCM 6292</name>
    <dbReference type="NCBI Taxonomy" id="1235809"/>
    <lineage>
        <taxon>Bacteria</taxon>
        <taxon>Pseudomonadati</taxon>
        <taxon>Bacteroidota</taxon>
        <taxon>Bacteroidia</taxon>
        <taxon>Bacteroidales</taxon>
        <taxon>Bacteroidaceae</taxon>
        <taxon>Bacteroides</taxon>
    </lineage>
</organism>
<reference evidence="1 2" key="1">
    <citation type="journal article" date="2014" name="Genome Announc.">
        <title>Draft Genome Sequences of Three Strains of Bacteroides pyogenes Isolated from a Cat and Swine.</title>
        <authorList>
            <person name="Sakamoto M."/>
            <person name="Oshima K."/>
            <person name="Suda W."/>
            <person name="Kitamura K."/>
            <person name="Iida T."/>
            <person name="Hattori M."/>
            <person name="Ohkuma M."/>
        </authorList>
    </citation>
    <scope>NUCLEOTIDE SEQUENCE [LARGE SCALE GENOMIC DNA]</scope>
    <source>
        <strain evidence="1 2">JCM 6292</strain>
    </source>
</reference>
<protein>
    <submittedName>
        <fullName evidence="1">Uncharacterized protein</fullName>
    </submittedName>
</protein>
<gene>
    <name evidence="1" type="ORF">JCM6292_3868</name>
</gene>
<comment type="caution">
    <text evidence="1">The sequence shown here is derived from an EMBL/GenBank/DDBJ whole genome shotgun (WGS) entry which is preliminary data.</text>
</comment>
<proteinExistence type="predicted"/>
<dbReference type="Proteomes" id="UP000018861">
    <property type="component" value="Unassembled WGS sequence"/>
</dbReference>
<name>W4PDK8_9BACE</name>
<evidence type="ECO:0000313" key="1">
    <source>
        <dbReference type="EMBL" id="GAE17274.1"/>
    </source>
</evidence>
<sequence>MFYALRRDTGYKGVTGAWQNRSKRLYRNNLTGFHIDVAQPVAGKVYIHLPCRLV</sequence>
<accession>W4PDK8</accession>
<evidence type="ECO:0000313" key="2">
    <source>
        <dbReference type="Proteomes" id="UP000018861"/>
    </source>
</evidence>
<dbReference type="EMBL" id="BAIQ01000102">
    <property type="protein sequence ID" value="GAE17274.1"/>
    <property type="molecule type" value="Genomic_DNA"/>
</dbReference>